<dbReference type="InterPro" id="IPR000589">
    <property type="entry name" value="Ribosomal_uS15"/>
</dbReference>
<comment type="subunit">
    <text evidence="3 4">Part of the 30S ribosomal subunit. Forms a bridge to the 50S subunit in the 70S ribosome, contacting the 23S rRNA.</text>
</comment>
<dbReference type="SMART" id="SM01387">
    <property type="entry name" value="Ribosomal_S15"/>
    <property type="match status" value="1"/>
</dbReference>
<dbReference type="AlphaFoldDB" id="A0AAU8JFY7"/>
<evidence type="ECO:0000256" key="5">
    <source>
        <dbReference type="RuleBase" id="RU003919"/>
    </source>
</evidence>
<keyword evidence="4" id="KW-0699">rRNA-binding</keyword>
<dbReference type="GO" id="GO:0019843">
    <property type="term" value="F:rRNA binding"/>
    <property type="evidence" value="ECO:0007669"/>
    <property type="project" value="UniProtKB-UniRule"/>
</dbReference>
<dbReference type="GO" id="GO:0003735">
    <property type="term" value="F:structural constituent of ribosome"/>
    <property type="evidence" value="ECO:0007669"/>
    <property type="project" value="InterPro"/>
</dbReference>
<protein>
    <recommendedName>
        <fullName evidence="4">Small ribosomal subunit protein uS15</fullName>
    </recommendedName>
</protein>
<dbReference type="Pfam" id="PF00312">
    <property type="entry name" value="Ribosomal_S15"/>
    <property type="match status" value="1"/>
</dbReference>
<dbReference type="PANTHER" id="PTHR23321">
    <property type="entry name" value="RIBOSOMAL PROTEIN S15, BACTERIAL AND ORGANELLAR"/>
    <property type="match status" value="1"/>
</dbReference>
<evidence type="ECO:0000256" key="3">
    <source>
        <dbReference type="ARBA" id="ARBA00064542"/>
    </source>
</evidence>
<dbReference type="InterPro" id="IPR005290">
    <property type="entry name" value="Ribosomal_uS15_bac-type"/>
</dbReference>
<sequence>MGLPQPVKQQIINEYQKHETDTGSADLQVAILTERVKQLSQHLENNPKDYACRRGLLKVIGQRKRLLSYILNEDRARYQALIARLGIRG</sequence>
<dbReference type="CDD" id="cd00353">
    <property type="entry name" value="Ribosomal_S15p_S13e"/>
    <property type="match status" value="1"/>
</dbReference>
<dbReference type="GO" id="GO:0022627">
    <property type="term" value="C:cytosolic small ribosomal subunit"/>
    <property type="evidence" value="ECO:0007669"/>
    <property type="project" value="TreeGrafter"/>
</dbReference>
<dbReference type="InterPro" id="IPR009068">
    <property type="entry name" value="uS15_NS1_RNA-bd_sf"/>
</dbReference>
<evidence type="ECO:0000256" key="4">
    <source>
        <dbReference type="HAMAP-Rule" id="MF_01343"/>
    </source>
</evidence>
<dbReference type="NCBIfam" id="TIGR00952">
    <property type="entry name" value="S15_bact"/>
    <property type="match status" value="1"/>
</dbReference>
<dbReference type="GO" id="GO:0006412">
    <property type="term" value="P:translation"/>
    <property type="evidence" value="ECO:0007669"/>
    <property type="project" value="UniProtKB-UniRule"/>
</dbReference>
<dbReference type="FunFam" id="1.10.287.10:FF:000002">
    <property type="entry name" value="30S ribosomal protein S15"/>
    <property type="match status" value="1"/>
</dbReference>
<comment type="function">
    <text evidence="4">Forms an intersubunit bridge (bridge B4) with the 23S rRNA of the 50S subunit in the ribosome.</text>
</comment>
<organism evidence="6">
    <name type="scientific">Planktothricoides raciborskii GIHE-MW2</name>
    <dbReference type="NCBI Taxonomy" id="2792601"/>
    <lineage>
        <taxon>Bacteria</taxon>
        <taxon>Bacillati</taxon>
        <taxon>Cyanobacteriota</taxon>
        <taxon>Cyanophyceae</taxon>
        <taxon>Oscillatoriophycideae</taxon>
        <taxon>Oscillatoriales</taxon>
        <taxon>Oscillatoriaceae</taxon>
        <taxon>Planktothricoides</taxon>
    </lineage>
</organism>
<dbReference type="PANTHER" id="PTHR23321:SF26">
    <property type="entry name" value="SMALL RIBOSOMAL SUBUNIT PROTEIN US15M"/>
    <property type="match status" value="1"/>
</dbReference>
<keyword evidence="2 4" id="KW-0687">Ribonucleoprotein</keyword>
<dbReference type="HAMAP" id="MF_01343_B">
    <property type="entry name" value="Ribosomal_uS15_B"/>
    <property type="match status" value="1"/>
</dbReference>
<gene>
    <name evidence="4 6" type="primary">rpsO</name>
    <name evidence="4" type="synonym">rps15</name>
    <name evidence="6" type="ORF">ABWT76_000968</name>
</gene>
<comment type="similarity">
    <text evidence="4 5">Belongs to the universal ribosomal protein uS15 family.</text>
</comment>
<evidence type="ECO:0000256" key="2">
    <source>
        <dbReference type="ARBA" id="ARBA00023274"/>
    </source>
</evidence>
<evidence type="ECO:0000256" key="1">
    <source>
        <dbReference type="ARBA" id="ARBA00022980"/>
    </source>
</evidence>
<proteinExistence type="inferred from homology"/>
<dbReference type="EMBL" id="CP159837">
    <property type="protein sequence ID" value="XCM38138.1"/>
    <property type="molecule type" value="Genomic_DNA"/>
</dbReference>
<dbReference type="Gene3D" id="1.10.287.10">
    <property type="entry name" value="S15/NS1, RNA-binding"/>
    <property type="match status" value="1"/>
</dbReference>
<dbReference type="RefSeq" id="WP_054468477.1">
    <property type="nucleotide sequence ID" value="NZ_CP159837.1"/>
</dbReference>
<name>A0AAU8JFY7_9CYAN</name>
<reference evidence="6" key="1">
    <citation type="submission" date="2024-07" db="EMBL/GenBank/DDBJ databases">
        <authorList>
            <person name="Kim Y.J."/>
            <person name="Jeong J.Y."/>
        </authorList>
    </citation>
    <scope>NUCLEOTIDE SEQUENCE</scope>
    <source>
        <strain evidence="6">GIHE-MW2</strain>
    </source>
</reference>
<comment type="function">
    <text evidence="4">One of the primary rRNA binding proteins, it binds directly to 16S rRNA where it helps nucleate assembly of the platform of the 30S subunit by binding and bridging several RNA helices of the 16S rRNA.</text>
</comment>
<keyword evidence="1 4" id="KW-0689">Ribosomal protein</keyword>
<keyword evidence="4" id="KW-0694">RNA-binding</keyword>
<evidence type="ECO:0000313" key="6">
    <source>
        <dbReference type="EMBL" id="XCM38138.1"/>
    </source>
</evidence>
<dbReference type="Gene3D" id="6.10.250.3130">
    <property type="match status" value="1"/>
</dbReference>
<accession>A0AAU8JFY7</accession>
<dbReference type="SUPFAM" id="SSF47060">
    <property type="entry name" value="S15/NS1 RNA-binding domain"/>
    <property type="match status" value="1"/>
</dbReference>